<dbReference type="AlphaFoldDB" id="A0A7C9KXD0"/>
<feature type="region of interest" description="Disordered" evidence="1">
    <location>
        <begin position="46"/>
        <end position="87"/>
    </location>
</feature>
<keyword evidence="3" id="KW-1185">Reference proteome</keyword>
<dbReference type="EMBL" id="WIOL01000003">
    <property type="protein sequence ID" value="MQT17402.1"/>
    <property type="molecule type" value="Genomic_DNA"/>
</dbReference>
<evidence type="ECO:0000313" key="3">
    <source>
        <dbReference type="Proteomes" id="UP000481327"/>
    </source>
</evidence>
<accession>A0A7C9KXD0</accession>
<protein>
    <submittedName>
        <fullName evidence="2">Uncharacterized protein</fullName>
    </submittedName>
</protein>
<organism evidence="2 3">
    <name type="scientific">Sandarakinorhabdus fusca</name>
    <dbReference type="NCBI Taxonomy" id="1439888"/>
    <lineage>
        <taxon>Bacteria</taxon>
        <taxon>Pseudomonadati</taxon>
        <taxon>Pseudomonadota</taxon>
        <taxon>Alphaproteobacteria</taxon>
        <taxon>Sphingomonadales</taxon>
        <taxon>Sphingosinicellaceae</taxon>
        <taxon>Sandarakinorhabdus</taxon>
    </lineage>
</organism>
<reference evidence="2 3" key="1">
    <citation type="submission" date="2019-09" db="EMBL/GenBank/DDBJ databases">
        <title>Polymorphobacter sp. isolated from a lake in China.</title>
        <authorList>
            <person name="Liu Z."/>
        </authorList>
    </citation>
    <scope>NUCLEOTIDE SEQUENCE [LARGE SCALE GENOMIC DNA]</scope>
    <source>
        <strain evidence="2 3">D40P</strain>
    </source>
</reference>
<comment type="caution">
    <text evidence="2">The sequence shown here is derived from an EMBL/GenBank/DDBJ whole genome shotgun (WGS) entry which is preliminary data.</text>
</comment>
<evidence type="ECO:0000313" key="2">
    <source>
        <dbReference type="EMBL" id="MQT17402.1"/>
    </source>
</evidence>
<feature type="region of interest" description="Disordered" evidence="1">
    <location>
        <begin position="1"/>
        <end position="29"/>
    </location>
</feature>
<name>A0A7C9KXD0_9SPHN</name>
<proteinExistence type="predicted"/>
<evidence type="ECO:0000256" key="1">
    <source>
        <dbReference type="SAM" id="MobiDB-lite"/>
    </source>
</evidence>
<sequence length="87" mass="9897">MSALSALSADRRVPRRCRAARAPDRTSSRLRGGRLRCRFSGRAVPSAAPWQLPATTRHRLRHAATRPRSPGLRRYSQPARRRRGSKR</sequence>
<feature type="compositionally biased region" description="Basic residues" evidence="1">
    <location>
        <begin position="56"/>
        <end position="65"/>
    </location>
</feature>
<gene>
    <name evidence="2" type="ORF">F3168_09020</name>
</gene>
<dbReference type="Proteomes" id="UP000481327">
    <property type="component" value="Unassembled WGS sequence"/>
</dbReference>